<dbReference type="Pfam" id="PF00385">
    <property type="entry name" value="Chromo"/>
    <property type="match status" value="1"/>
</dbReference>
<dbReference type="PANTHER" id="PTHR22812">
    <property type="entry name" value="CHROMOBOX PROTEIN"/>
    <property type="match status" value="1"/>
</dbReference>
<dbReference type="EMBL" id="OV121135">
    <property type="protein sequence ID" value="CAH0554500.1"/>
    <property type="molecule type" value="Genomic_DNA"/>
</dbReference>
<feature type="region of interest" description="Disordered" evidence="3">
    <location>
        <begin position="600"/>
        <end position="650"/>
    </location>
</feature>
<feature type="compositionally biased region" description="Acidic residues" evidence="3">
    <location>
        <begin position="623"/>
        <end position="633"/>
    </location>
</feature>
<comment type="subcellular location">
    <subcellularLocation>
        <location evidence="1">Nucleus</location>
    </subcellularLocation>
</comment>
<dbReference type="InterPro" id="IPR023779">
    <property type="entry name" value="Chromodomain_CS"/>
</dbReference>
<dbReference type="GO" id="GO:0005694">
    <property type="term" value="C:chromosome"/>
    <property type="evidence" value="ECO:0007669"/>
    <property type="project" value="UniProtKB-ARBA"/>
</dbReference>
<evidence type="ECO:0000256" key="2">
    <source>
        <dbReference type="ARBA" id="ARBA00023242"/>
    </source>
</evidence>
<feature type="domain" description="Chromo" evidence="4">
    <location>
        <begin position="273"/>
        <end position="328"/>
    </location>
</feature>
<reference evidence="5" key="1">
    <citation type="submission" date="2021-12" db="EMBL/GenBank/DDBJ databases">
        <authorList>
            <person name="King R."/>
        </authorList>
    </citation>
    <scope>NUCLEOTIDE SEQUENCE</scope>
</reference>
<feature type="compositionally biased region" description="Basic and acidic residues" evidence="3">
    <location>
        <begin position="25"/>
        <end position="60"/>
    </location>
</feature>
<organism evidence="5 6">
    <name type="scientific">Brassicogethes aeneus</name>
    <name type="common">Rape pollen beetle</name>
    <name type="synonym">Meligethes aeneus</name>
    <dbReference type="NCBI Taxonomy" id="1431903"/>
    <lineage>
        <taxon>Eukaryota</taxon>
        <taxon>Metazoa</taxon>
        <taxon>Ecdysozoa</taxon>
        <taxon>Arthropoda</taxon>
        <taxon>Hexapoda</taxon>
        <taxon>Insecta</taxon>
        <taxon>Pterygota</taxon>
        <taxon>Neoptera</taxon>
        <taxon>Endopterygota</taxon>
        <taxon>Coleoptera</taxon>
        <taxon>Polyphaga</taxon>
        <taxon>Cucujiformia</taxon>
        <taxon>Nitidulidae</taxon>
        <taxon>Meligethinae</taxon>
        <taxon>Brassicogethes</taxon>
    </lineage>
</organism>
<dbReference type="Proteomes" id="UP001154078">
    <property type="component" value="Chromosome 4"/>
</dbReference>
<evidence type="ECO:0000313" key="5">
    <source>
        <dbReference type="EMBL" id="CAH0554500.1"/>
    </source>
</evidence>
<feature type="region of interest" description="Disordered" evidence="3">
    <location>
        <begin position="791"/>
        <end position="813"/>
    </location>
</feature>
<feature type="region of interest" description="Disordered" evidence="3">
    <location>
        <begin position="562"/>
        <end position="585"/>
    </location>
</feature>
<dbReference type="Gene3D" id="2.40.50.40">
    <property type="match status" value="1"/>
</dbReference>
<name>A0A9P0B356_BRAAE</name>
<feature type="region of interest" description="Disordered" evidence="3">
    <location>
        <begin position="1034"/>
        <end position="1053"/>
    </location>
</feature>
<feature type="compositionally biased region" description="Basic and acidic residues" evidence="3">
    <location>
        <begin position="600"/>
        <end position="616"/>
    </location>
</feature>
<proteinExistence type="predicted"/>
<accession>A0A9P0B356</accession>
<evidence type="ECO:0000256" key="1">
    <source>
        <dbReference type="ARBA" id="ARBA00004123"/>
    </source>
</evidence>
<dbReference type="InterPro" id="IPR051219">
    <property type="entry name" value="Heterochromatin_chromo-domain"/>
</dbReference>
<gene>
    <name evidence="5" type="ORF">MELIAE_LOCUS6078</name>
</gene>
<evidence type="ECO:0000256" key="3">
    <source>
        <dbReference type="SAM" id="MobiDB-lite"/>
    </source>
</evidence>
<protein>
    <recommendedName>
        <fullName evidence="4">Chromo domain-containing protein</fullName>
    </recommendedName>
</protein>
<dbReference type="AlphaFoldDB" id="A0A9P0B356"/>
<dbReference type="SUPFAM" id="SSF54160">
    <property type="entry name" value="Chromo domain-like"/>
    <property type="match status" value="1"/>
</dbReference>
<dbReference type="OrthoDB" id="1918685at2759"/>
<dbReference type="InterPro" id="IPR016197">
    <property type="entry name" value="Chromo-like_dom_sf"/>
</dbReference>
<dbReference type="SMART" id="SM00298">
    <property type="entry name" value="CHROMO"/>
    <property type="match status" value="1"/>
</dbReference>
<feature type="region of interest" description="Disordered" evidence="3">
    <location>
        <begin position="1"/>
        <end position="85"/>
    </location>
</feature>
<feature type="region of interest" description="Disordered" evidence="3">
    <location>
        <begin position="391"/>
        <end position="417"/>
    </location>
</feature>
<sequence length="1100" mass="118143">MEVDTTDLLAETEKNAEPEASEENPPEKTEEPVEKQENNEEKAAEEPKIPENDSIEEKLAILDGKFEDEENKAPVQKPTEMSETEVYDELAKDSTLITAAQEEVKKLDLLVCGICHDVYNFLEDFQKHKLEPCTPSLQIKNACENEGKPQVWGFSLWKVKQLKSLKKGEEEPTSWIIYQKWCKLEPAEKQVWIAAGEMLQTCVKIGNAKLNEVKSDPLSLEEVLEGEDGNSSLLKKSIYKPVKLNDDVTILPSSKNGETNRAVKIIQESVSKECVVEKIVYKRFNPRRKTFEYQIKWEGFDDSQNTWEPPGNLTGCKKMLEEFEEWFKKHKTEQKLNGTPKGRGRPKMSHSTPKTYTPPVAAAKYVPSVDSSGRPQRASKQKALNQVKSWCGNISDADDGGVKRPYEDDDSDDSFEKKIKMGDYSDSEDEKPKFGGAAKKFAAAGRQGLHHVVTSSGGGAQTVTIMNNGVGSKIPQNVLIPDANGVVRINQKQLPSLSTGVYIMSKTAGIIKLDSTTSKVATSGGQTIVKVAPKIGQTQIKIVKKDANAPASPSNAKVLQMTTTTAGGGGGGTPKPQHTTPAPKSYKPVITKVKKSEAADKAAKLATQRAKEEAKAAQRMSVDEEDESDDGIPELEFPTDLPVPEPDSPPGDFVLDPETGKIVGQDYPLEAAVVINESPIALGQPSSTLENIVKLAAADITEEDLKGDPLAESAPMDVAEEENNLKPEIAGTSARNDDDNSILNKALTNSNILQKKLVSPKPKIQQRILNHSMSGGRSSLHTVQTVRQVGGSPSSAMRAAKPTPPRAKFNLGAGSAAQTQYRVSEAGAARNVYSKTTVLGTNNMRTKIGHTTVYRSISGTQSKPGTPSRVAQHHAGANVSVYKAPRREPISRPAQLQQQQPQKPKVVISMPSLVGDDEPAAAPVLAAPAEPAPAPAEAQTAAEADLGAAFALGDNEQPIFITGDDGTVYQVAGQNEQGQTILITQGSDGQQQCLLVTNDAEAGTSTGDDDEEAACAEASAAPAVLAVGPAAASDEAKAEATEPLSIKTGADDSGDQVVAQVVRAEPPSPGGTHKVVVMLPDGNLMMTQVSPEEYASLELD</sequence>
<keyword evidence="6" id="KW-1185">Reference proteome</keyword>
<dbReference type="InterPro" id="IPR023780">
    <property type="entry name" value="Chromo_domain"/>
</dbReference>
<dbReference type="InterPro" id="IPR000953">
    <property type="entry name" value="Chromo/chromo_shadow_dom"/>
</dbReference>
<keyword evidence="2" id="KW-0539">Nucleus</keyword>
<evidence type="ECO:0000313" key="6">
    <source>
        <dbReference type="Proteomes" id="UP001154078"/>
    </source>
</evidence>
<feature type="region of interest" description="Disordered" evidence="3">
    <location>
        <begin position="331"/>
        <end position="358"/>
    </location>
</feature>
<dbReference type="GO" id="GO:0005634">
    <property type="term" value="C:nucleus"/>
    <property type="evidence" value="ECO:0007669"/>
    <property type="project" value="UniProtKB-SubCell"/>
</dbReference>
<evidence type="ECO:0000259" key="4">
    <source>
        <dbReference type="SMART" id="SM00298"/>
    </source>
</evidence>
<dbReference type="PROSITE" id="PS00598">
    <property type="entry name" value="CHROMO_1"/>
    <property type="match status" value="1"/>
</dbReference>